<proteinExistence type="predicted"/>
<gene>
    <name evidence="1" type="ORF">RVF87_11880</name>
</gene>
<reference evidence="1 2" key="1">
    <citation type="journal article" date="2023" name="Virus Evol.">
        <title>Computational host range prediction-The good, the bad, and the ugly.</title>
        <authorList>
            <person name="Howell A.A."/>
            <person name="Versoza C.J."/>
            <person name="Pfeifer S.P."/>
        </authorList>
    </citation>
    <scope>NUCLEOTIDE SEQUENCE [LARGE SCALE GENOMIC DNA]</scope>
    <source>
        <strain evidence="1 2">1610/1b</strain>
    </source>
</reference>
<name>A0ABZ2TWI7_9ACTN</name>
<protein>
    <submittedName>
        <fullName evidence="1">Type II toxin-antitoxin system prevent-host-death family antitoxin</fullName>
    </submittedName>
</protein>
<dbReference type="RefSeq" id="WP_066164627.1">
    <property type="nucleotide sequence ID" value="NZ_CP136137.1"/>
</dbReference>
<organism evidence="1 2">
    <name type="scientific">Gordonia hydrophobica</name>
    <dbReference type="NCBI Taxonomy" id="40516"/>
    <lineage>
        <taxon>Bacteria</taxon>
        <taxon>Bacillati</taxon>
        <taxon>Actinomycetota</taxon>
        <taxon>Actinomycetes</taxon>
        <taxon>Mycobacteriales</taxon>
        <taxon>Gordoniaceae</taxon>
        <taxon>Gordonia</taxon>
    </lineage>
</organism>
<dbReference type="Proteomes" id="UP001479933">
    <property type="component" value="Chromosome"/>
</dbReference>
<evidence type="ECO:0000313" key="2">
    <source>
        <dbReference type="Proteomes" id="UP001479933"/>
    </source>
</evidence>
<keyword evidence="2" id="KW-1185">Reference proteome</keyword>
<sequence>MSADHSDSETLSQRELRNESSRVFRAVSEGHSFLLTNSGVPVGQIVPVDAPPTALTIVRSAHRTGGWTTLNIVRKRSSRSIEESVDELREDRV</sequence>
<dbReference type="EMBL" id="CP136137">
    <property type="protein sequence ID" value="WYY05783.1"/>
    <property type="molecule type" value="Genomic_DNA"/>
</dbReference>
<accession>A0ABZ2TWI7</accession>
<dbReference type="NCBIfam" id="TIGR01552">
    <property type="entry name" value="phd_fam"/>
    <property type="match status" value="1"/>
</dbReference>
<evidence type="ECO:0000313" key="1">
    <source>
        <dbReference type="EMBL" id="WYY05783.1"/>
    </source>
</evidence>